<protein>
    <submittedName>
        <fullName evidence="5">NAD(P)-binding protein</fullName>
    </submittedName>
</protein>
<gene>
    <name evidence="5" type="ORF">G4V63_22700</name>
</gene>
<dbReference type="PRINTS" id="PR00757">
    <property type="entry name" value="AMINEOXDASEF"/>
</dbReference>
<keyword evidence="2" id="KW-0560">Oxidoreductase</keyword>
<reference evidence="5" key="1">
    <citation type="submission" date="2020-02" db="EMBL/GenBank/DDBJ databases">
        <title>Draft genome sequence of Candidatus Afipia apatlaquensis IBT-C3, a potential strain for decolorization of textile dyes.</title>
        <authorList>
            <person name="Sanchez-Reyes A."/>
            <person name="Breton-Deval L."/>
            <person name="Mangelson H."/>
            <person name="Sanchez-Flores A."/>
        </authorList>
    </citation>
    <scope>NUCLEOTIDE SEQUENCE [LARGE SCALE GENOMIC DNA]</scope>
    <source>
        <strain evidence="5">IBT-C3</strain>
    </source>
</reference>
<accession>A0A7C9VQR4</accession>
<dbReference type="Gene3D" id="1.10.405.20">
    <property type="match status" value="1"/>
</dbReference>
<name>A0A7C9VQR4_9BRAD</name>
<dbReference type="PANTHER" id="PTHR42923:SF17">
    <property type="entry name" value="AMINE OXIDASE DOMAIN-CONTAINING PROTEIN"/>
    <property type="match status" value="1"/>
</dbReference>
<dbReference type="AlphaFoldDB" id="A0A7C9VQR4"/>
<dbReference type="PANTHER" id="PTHR42923">
    <property type="entry name" value="PROTOPORPHYRINOGEN OXIDASE"/>
    <property type="match status" value="1"/>
</dbReference>
<dbReference type="InterPro" id="IPR001613">
    <property type="entry name" value="Flavin_amine_oxidase"/>
</dbReference>
<evidence type="ECO:0000313" key="5">
    <source>
        <dbReference type="EMBL" id="NGX97913.1"/>
    </source>
</evidence>
<proteinExistence type="predicted"/>
<feature type="binding site" evidence="3">
    <location>
        <position position="238"/>
    </location>
    <ligand>
        <name>FAD</name>
        <dbReference type="ChEBI" id="CHEBI:57692"/>
    </ligand>
</feature>
<dbReference type="Pfam" id="PF01593">
    <property type="entry name" value="Amino_oxidase"/>
    <property type="match status" value="1"/>
</dbReference>
<evidence type="ECO:0000313" key="6">
    <source>
        <dbReference type="Proteomes" id="UP000480266"/>
    </source>
</evidence>
<comment type="cofactor">
    <cofactor evidence="1">
        <name>FAD</name>
        <dbReference type="ChEBI" id="CHEBI:57692"/>
    </cofactor>
</comment>
<dbReference type="InterPro" id="IPR002937">
    <property type="entry name" value="Amino_oxidase"/>
</dbReference>
<comment type="caution">
    <text evidence="5">The sequence shown here is derived from an EMBL/GenBank/DDBJ whole genome shotgun (WGS) entry which is preliminary data.</text>
</comment>
<evidence type="ECO:0000256" key="1">
    <source>
        <dbReference type="ARBA" id="ARBA00001974"/>
    </source>
</evidence>
<dbReference type="Proteomes" id="UP000480266">
    <property type="component" value="Unassembled WGS sequence"/>
</dbReference>
<dbReference type="GO" id="GO:0016491">
    <property type="term" value="F:oxidoreductase activity"/>
    <property type="evidence" value="ECO:0007669"/>
    <property type="project" value="UniProtKB-KW"/>
</dbReference>
<evidence type="ECO:0000259" key="4">
    <source>
        <dbReference type="Pfam" id="PF01593"/>
    </source>
</evidence>
<dbReference type="InterPro" id="IPR050464">
    <property type="entry name" value="Zeta_carotene_desat/Oxidored"/>
</dbReference>
<keyword evidence="6" id="KW-1185">Reference proteome</keyword>
<sequence>MGRDRSRKNIAIVGTGVAGISAAWLLSDSHDVTVYEQDRRVGGHSNTVTVRRGTDDVAVDTGFIVYNEVTYPNLTALFDHLNIPTQVSEMSFAVSLADGNLEYSGGKLAGLFAQPRNVLRPRFWSMLNDLQRFYREAPRDLVLLDGIHTTLGDYLDAGRYGAAFRNDHLLPMAGAIWSAPAHSILGYPAASFIRFHDNHGLLKIRNRPQWRTVVGGSRVYVEAMTRRYADRIRPSTGVRSIRRCGDRVEIRDSDGNTDSFDAVVIAAHADQALSILSDADEQERGLLGAFRYSVNRAVLHSDPALMPKRRAAWSSWNYIGRSDQEGLESPMVTYWMNALQNIPTSQHWFVTLNPLREPREIWHSERYEHPLFDSHAIRAQQQLWSLQGNRNTWFCGSYFGAGFHEDALQSGLAVAEALGHVRRPWRVENESGRIFLGAGARNSVEMAV</sequence>
<feature type="domain" description="Amine oxidase" evidence="4">
    <location>
        <begin position="17"/>
        <end position="417"/>
    </location>
</feature>
<dbReference type="SUPFAM" id="SSF51905">
    <property type="entry name" value="FAD/NAD(P)-binding domain"/>
    <property type="match status" value="1"/>
</dbReference>
<dbReference type="Gene3D" id="3.30.70.1990">
    <property type="match status" value="1"/>
</dbReference>
<dbReference type="InterPro" id="IPR036188">
    <property type="entry name" value="FAD/NAD-bd_sf"/>
</dbReference>
<evidence type="ECO:0000256" key="3">
    <source>
        <dbReference type="PIRSR" id="PIRSR601613-1"/>
    </source>
</evidence>
<evidence type="ECO:0000256" key="2">
    <source>
        <dbReference type="ARBA" id="ARBA00023002"/>
    </source>
</evidence>
<organism evidence="5 6">
    <name type="scientific">Candidatus Afipia apatlaquensis</name>
    <dbReference type="NCBI Taxonomy" id="2712852"/>
    <lineage>
        <taxon>Bacteria</taxon>
        <taxon>Pseudomonadati</taxon>
        <taxon>Pseudomonadota</taxon>
        <taxon>Alphaproteobacteria</taxon>
        <taxon>Hyphomicrobiales</taxon>
        <taxon>Nitrobacteraceae</taxon>
        <taxon>Afipia</taxon>
    </lineage>
</organism>
<dbReference type="EMBL" id="JAAMRR010001151">
    <property type="protein sequence ID" value="NGX97913.1"/>
    <property type="molecule type" value="Genomic_DNA"/>
</dbReference>
<dbReference type="Gene3D" id="3.50.50.60">
    <property type="entry name" value="FAD/NAD(P)-binding domain"/>
    <property type="match status" value="1"/>
</dbReference>